<dbReference type="InterPro" id="IPR001683">
    <property type="entry name" value="PX_dom"/>
</dbReference>
<accession>A0ABR3AES7</accession>
<comment type="caution">
    <text evidence="4">The sequence shown here is derived from an EMBL/GenBank/DDBJ whole genome shotgun (WGS) entry which is preliminary data.</text>
</comment>
<evidence type="ECO:0008006" key="6">
    <source>
        <dbReference type="Google" id="ProtNLM"/>
    </source>
</evidence>
<evidence type="ECO:0000313" key="5">
    <source>
        <dbReference type="Proteomes" id="UP001437256"/>
    </source>
</evidence>
<dbReference type="CDD" id="cd15858">
    <property type="entry name" value="SNARE_VAM7"/>
    <property type="match status" value="1"/>
</dbReference>
<sequence>MSAIQSVQVVDHQERSSPKPHTAYRIQVQANVRSWTMWRRYSEFDDLNVELTKSTGLPPPCPLPPKHKYSIFRSHSDPKLLEERKSGLEAYLRAIVGAKDDRWRETHAFKEFLGVPIGKQAGVLGGPPTKFSSASWLDEHQEIQTRLRDVRADINKREALSDQGDINASHQSNVAAKRKLAGVLARIGNLGKGLQELAMTGLSEGELQRRTDMVARLQDDCEKLGKMATVARQQQQPANRNSTAFATTAPASDREALMGGSNAFARVTRVFGAPAKPEETEETRPLDNYGVFSLQQQQMHRQDSQLSQLTTILHRQRHLGEAISAEIGTQIEMLDELSNEVDTVGGKLTAAQKQMNRLG</sequence>
<dbReference type="SMART" id="SM00397">
    <property type="entry name" value="t_SNARE"/>
    <property type="match status" value="1"/>
</dbReference>
<dbReference type="PROSITE" id="PS50192">
    <property type="entry name" value="T_SNARE"/>
    <property type="match status" value="1"/>
</dbReference>
<dbReference type="CDD" id="cd06897">
    <property type="entry name" value="PX_SNARE"/>
    <property type="match status" value="1"/>
</dbReference>
<organism evidence="4 5">
    <name type="scientific">Marasmius tenuissimus</name>
    <dbReference type="NCBI Taxonomy" id="585030"/>
    <lineage>
        <taxon>Eukaryota</taxon>
        <taxon>Fungi</taxon>
        <taxon>Dikarya</taxon>
        <taxon>Basidiomycota</taxon>
        <taxon>Agaricomycotina</taxon>
        <taxon>Agaricomycetes</taxon>
        <taxon>Agaricomycetidae</taxon>
        <taxon>Agaricales</taxon>
        <taxon>Marasmiineae</taxon>
        <taxon>Marasmiaceae</taxon>
        <taxon>Marasmius</taxon>
    </lineage>
</organism>
<evidence type="ECO:0000259" key="2">
    <source>
        <dbReference type="PROSITE" id="PS50192"/>
    </source>
</evidence>
<feature type="region of interest" description="Disordered" evidence="1">
    <location>
        <begin position="1"/>
        <end position="21"/>
    </location>
</feature>
<dbReference type="Gene3D" id="1.20.5.110">
    <property type="match status" value="1"/>
</dbReference>
<proteinExistence type="predicted"/>
<reference evidence="4 5" key="1">
    <citation type="submission" date="2024-05" db="EMBL/GenBank/DDBJ databases">
        <title>A draft genome resource for the thread blight pathogen Marasmius tenuissimus strain MS-2.</title>
        <authorList>
            <person name="Yulfo-Soto G.E."/>
            <person name="Baruah I.K."/>
            <person name="Amoako-Attah I."/>
            <person name="Bukari Y."/>
            <person name="Meinhardt L.W."/>
            <person name="Bailey B.A."/>
            <person name="Cohen S.P."/>
        </authorList>
    </citation>
    <scope>NUCLEOTIDE SEQUENCE [LARGE SCALE GENOMIC DNA]</scope>
    <source>
        <strain evidence="4 5">MS-2</strain>
    </source>
</reference>
<dbReference type="EMBL" id="JBBXMP010000002">
    <property type="protein sequence ID" value="KAL0072035.1"/>
    <property type="molecule type" value="Genomic_DNA"/>
</dbReference>
<name>A0ABR3AES7_9AGAR</name>
<keyword evidence="5" id="KW-1185">Reference proteome</keyword>
<evidence type="ECO:0000313" key="4">
    <source>
        <dbReference type="EMBL" id="KAL0072035.1"/>
    </source>
</evidence>
<feature type="domain" description="PX" evidence="3">
    <location>
        <begin position="2"/>
        <end position="119"/>
    </location>
</feature>
<dbReference type="SUPFAM" id="SSF64268">
    <property type="entry name" value="PX domain"/>
    <property type="match status" value="1"/>
</dbReference>
<evidence type="ECO:0000256" key="1">
    <source>
        <dbReference type="SAM" id="MobiDB-lite"/>
    </source>
</evidence>
<dbReference type="SMART" id="SM00312">
    <property type="entry name" value="PX"/>
    <property type="match status" value="1"/>
</dbReference>
<gene>
    <name evidence="4" type="ORF">AAF712_000958</name>
</gene>
<feature type="domain" description="T-SNARE coiled-coil homology" evidence="2">
    <location>
        <begin position="296"/>
        <end position="358"/>
    </location>
</feature>
<dbReference type="PANTHER" id="PTHR22775:SF3">
    <property type="entry name" value="SORTING NEXIN-13"/>
    <property type="match status" value="1"/>
</dbReference>
<dbReference type="Gene3D" id="3.30.1520.10">
    <property type="entry name" value="Phox-like domain"/>
    <property type="match status" value="1"/>
</dbReference>
<dbReference type="InterPro" id="IPR036871">
    <property type="entry name" value="PX_dom_sf"/>
</dbReference>
<dbReference type="Proteomes" id="UP001437256">
    <property type="component" value="Unassembled WGS sequence"/>
</dbReference>
<evidence type="ECO:0000259" key="3">
    <source>
        <dbReference type="PROSITE" id="PS50195"/>
    </source>
</evidence>
<dbReference type="SUPFAM" id="SSF58038">
    <property type="entry name" value="SNARE fusion complex"/>
    <property type="match status" value="1"/>
</dbReference>
<dbReference type="InterPro" id="IPR000727">
    <property type="entry name" value="T_SNARE_dom"/>
</dbReference>
<protein>
    <recommendedName>
        <fullName evidence="6">Syntaxin</fullName>
    </recommendedName>
</protein>
<dbReference type="PANTHER" id="PTHR22775">
    <property type="entry name" value="SORTING NEXIN"/>
    <property type="match status" value="1"/>
</dbReference>
<dbReference type="PROSITE" id="PS50195">
    <property type="entry name" value="PX"/>
    <property type="match status" value="1"/>
</dbReference>
<dbReference type="Pfam" id="PF00787">
    <property type="entry name" value="PX"/>
    <property type="match status" value="1"/>
</dbReference>